<protein>
    <submittedName>
        <fullName evidence="1">Uncharacterized protein</fullName>
    </submittedName>
</protein>
<reference evidence="1" key="1">
    <citation type="journal article" date="2014" name="Front. Microbiol.">
        <title>High frequency of phylogenetically diverse reductive dehalogenase-homologous genes in deep subseafloor sedimentary metagenomes.</title>
        <authorList>
            <person name="Kawai M."/>
            <person name="Futagami T."/>
            <person name="Toyoda A."/>
            <person name="Takaki Y."/>
            <person name="Nishi S."/>
            <person name="Hori S."/>
            <person name="Arai W."/>
            <person name="Tsubouchi T."/>
            <person name="Morono Y."/>
            <person name="Uchiyama I."/>
            <person name="Ito T."/>
            <person name="Fujiyama A."/>
            <person name="Inagaki F."/>
            <person name="Takami H."/>
        </authorList>
    </citation>
    <scope>NUCLEOTIDE SEQUENCE</scope>
    <source>
        <strain evidence="1">Expedition CK06-06</strain>
    </source>
</reference>
<dbReference type="AlphaFoldDB" id="X0ZZX0"/>
<comment type="caution">
    <text evidence="1">The sequence shown here is derived from an EMBL/GenBank/DDBJ whole genome shotgun (WGS) entry which is preliminary data.</text>
</comment>
<proteinExistence type="predicted"/>
<sequence length="70" mass="7915">MDENVVTVDNSALFTISKQYKIKLLPKDTPLETIIEFLNILQIQLCPAGNPDIQHFIDDHPDLVEEVSHG</sequence>
<evidence type="ECO:0000313" key="1">
    <source>
        <dbReference type="EMBL" id="GAG75420.1"/>
    </source>
</evidence>
<organism evidence="1">
    <name type="scientific">marine sediment metagenome</name>
    <dbReference type="NCBI Taxonomy" id="412755"/>
    <lineage>
        <taxon>unclassified sequences</taxon>
        <taxon>metagenomes</taxon>
        <taxon>ecological metagenomes</taxon>
    </lineage>
</organism>
<accession>X0ZZX0</accession>
<gene>
    <name evidence="1" type="ORF">S01H4_30678</name>
</gene>
<name>X0ZZX0_9ZZZZ</name>
<dbReference type="EMBL" id="BART01015857">
    <property type="protein sequence ID" value="GAG75420.1"/>
    <property type="molecule type" value="Genomic_DNA"/>
</dbReference>